<evidence type="ECO:0000313" key="5">
    <source>
        <dbReference type="Proteomes" id="UP000276128"/>
    </source>
</evidence>
<feature type="region of interest" description="Disordered" evidence="2">
    <location>
        <begin position="1"/>
        <end position="20"/>
    </location>
</feature>
<name>A0A430JA23_9BACL</name>
<keyword evidence="1" id="KW-0732">Signal</keyword>
<dbReference type="RefSeq" id="WP_126142960.1">
    <property type="nucleotide sequence ID" value="NZ_RXHU01000062.1"/>
</dbReference>
<protein>
    <submittedName>
        <fullName evidence="4">S-layer homology domain-containing protein</fullName>
    </submittedName>
</protein>
<accession>A0A430JA23</accession>
<dbReference type="Gene3D" id="2.60.40.1220">
    <property type="match status" value="1"/>
</dbReference>
<evidence type="ECO:0000256" key="1">
    <source>
        <dbReference type="ARBA" id="ARBA00022729"/>
    </source>
</evidence>
<dbReference type="AlphaFoldDB" id="A0A430JA23"/>
<gene>
    <name evidence="4" type="ORF">EJQ19_19755</name>
</gene>
<keyword evidence="5" id="KW-1185">Reference proteome</keyword>
<organism evidence="4 5">
    <name type="scientific">Paenibacillus whitsoniae</name>
    <dbReference type="NCBI Taxonomy" id="2496558"/>
    <lineage>
        <taxon>Bacteria</taxon>
        <taxon>Bacillati</taxon>
        <taxon>Bacillota</taxon>
        <taxon>Bacilli</taxon>
        <taxon>Bacillales</taxon>
        <taxon>Paenibacillaceae</taxon>
        <taxon>Paenibacillus</taxon>
    </lineage>
</organism>
<evidence type="ECO:0000256" key="2">
    <source>
        <dbReference type="SAM" id="MobiDB-lite"/>
    </source>
</evidence>
<dbReference type="OrthoDB" id="1706086at2"/>
<evidence type="ECO:0000313" key="4">
    <source>
        <dbReference type="EMBL" id="RTE07888.1"/>
    </source>
</evidence>
<feature type="compositionally biased region" description="Polar residues" evidence="2">
    <location>
        <begin position="1"/>
        <end position="15"/>
    </location>
</feature>
<dbReference type="EMBL" id="RXHU01000062">
    <property type="protein sequence ID" value="RTE07888.1"/>
    <property type="molecule type" value="Genomic_DNA"/>
</dbReference>
<feature type="domain" description="SLH" evidence="3">
    <location>
        <begin position="53"/>
        <end position="117"/>
    </location>
</feature>
<evidence type="ECO:0000259" key="3">
    <source>
        <dbReference type="PROSITE" id="PS51272"/>
    </source>
</evidence>
<dbReference type="Pfam" id="PF00395">
    <property type="entry name" value="SLH"/>
    <property type="match status" value="2"/>
</dbReference>
<proteinExistence type="predicted"/>
<dbReference type="InterPro" id="IPR014755">
    <property type="entry name" value="Cu-Rt/internalin_Ig-like"/>
</dbReference>
<feature type="domain" description="SLH" evidence="3">
    <location>
        <begin position="118"/>
        <end position="181"/>
    </location>
</feature>
<dbReference type="InterPro" id="IPR001119">
    <property type="entry name" value="SLH_dom"/>
</dbReference>
<dbReference type="PROSITE" id="PS51272">
    <property type="entry name" value="SLH"/>
    <property type="match status" value="2"/>
</dbReference>
<dbReference type="Proteomes" id="UP000276128">
    <property type="component" value="Unassembled WGS sequence"/>
</dbReference>
<sequence>MSTSSYNKVRSNLTNNDKDIQGGEKKVMKKSLSVILTSAMALSMFSSVAFGKTSADFTDLKDLDAATKAKFDAMISAGIFDGVSEDTFGLKEEMNRAQFAKVAALLLGLKADATTSSFSDVKADDKANGYALPYIEALKTAGVTDGYGEGTYNPAGKVTKEQLATFLVRVLGKDADAKAKTGTDATVSDWAQGYVALALELKLLANGEDGKFGGQANATRDLLLTGAYEAKQQYVVPGKISLTEAKAVGVYKVQVTFNKPVDTAAAKFALTKGTAPVVTTTTAPVWSEDKKSVTLTTDSRISEGDYTVTLSGLDAANVDKTTATFKGTDEQVSKIDFVNAGDTVAYSTDASVKVKAVNQYGEAVSISTSGFTALVSGQAPTSFKKDTDGNFVLTFATKALNNGITQGNGIVPITVYFNNSNVTVSKNFKVGTVPLLSKIEAGKVTYSNTTTNKLTSADDSASIPLTLLDQYGNEIVRSQFNGGTPEVNASNINPVVTPYEEKLVVDKAGSTLAVGDLFDDNGNARIKVKLTGKVDKNADFTINIYGGSSSASATVSVGAGNLATKVEFDTSAVSVSATDREVFVPLIVSDANGNKLSAQDIVDNKARFTFSVSNGTAAIQETGADKGKLRLAFTTDNSVGNKLYISGQINQSQSNTFVQTSVNVGEGRYPDSFVVKTESAAKAILGADDKVVFQLVDQFGKNLNDNIGATIPGQNGRTAEYQIKAEVTRDQAGNDTDITPRGTYTSTSTVGNVTTYVFDNTKIDQFNKGFDTKTNFTEGKATIKVVIEKKPAGGSWGENSSTVSRSIQAVKADTKLTYSLNAIGSLFAAKDKLGSVYPQSPMNPANETLAPGTSVSQFDKSVGVTAKDEAGNKVKLPTNYITSLTSSDPNVILTASNTGAYDWDPNNATAPVQKAYVLGYKAGTATVSAVVYTNRGETINLSQEVTVKADPITVDSITAGRTSVNTTEKLSATTGFNVWQLFNKDSDNKFKVVDNYGIEYTDAAILTYKAVLGVNFTVNTTARTSGSGSVSIDPATGVVTVPAGVAEYVVTATAPNGKSVQIVVTP</sequence>
<comment type="caution">
    <text evidence="4">The sequence shown here is derived from an EMBL/GenBank/DDBJ whole genome shotgun (WGS) entry which is preliminary data.</text>
</comment>
<reference evidence="4 5" key="1">
    <citation type="submission" date="2018-12" db="EMBL/GenBank/DDBJ databases">
        <title>Bacillus ochoae sp. nov., Paenibacillus whitsoniae sp. nov., Paenibacillus spiritus sp. nov. Isolated from the Mars Exploration Rover during spacecraft assembly.</title>
        <authorList>
            <person name="Seuylemezian A."/>
            <person name="Vaishampayan P."/>
        </authorList>
    </citation>
    <scope>NUCLEOTIDE SEQUENCE [LARGE SCALE GENOMIC DNA]</scope>
    <source>
        <strain evidence="4 5">MER 54</strain>
    </source>
</reference>